<comment type="subcellular location">
    <subcellularLocation>
        <location evidence="1">Cell membrane</location>
        <topology evidence="1">Multi-pass membrane protein</topology>
    </subcellularLocation>
</comment>
<evidence type="ECO:0000256" key="5">
    <source>
        <dbReference type="ARBA" id="ARBA00023136"/>
    </source>
</evidence>
<sequence>MKTQQSFSPQQKLIVVMLALTQFTVILDFMVMSPLGDMLMKSMKISPDHFGIVVAAYAFSAGISGLLTAGFADKYDRKKLLIFFYAGFIVGTLCCGLAQTYPMLVAARIVTGIFGGVIGSVSMAIITDLFPLEMRGRVMGFMQMGFGASQVLGIPISLYIANHWGWEAPFFMVVILAALVMALIVMRLPSVTAHLALQSDKSPVQHLLHTFSKRNYRIAFLATALLSVGGFMMMPFGSAFAINNLHVTTEQLPLLFTFAGCVSLISVPLIGKLSDKIDKFALFSIASLYTMVMVVVYTNLGPSPFWIIILLNVLMLVGILSRMVPATALISAVPQMQDRGAFMSINASLQSIAGGLAAVLAGRIVIQKNNFSPLEHYDTVGWVVVGFSMVGIFLLGRVSKMIKTKNTAAKEPELAAQTS</sequence>
<evidence type="ECO:0000256" key="4">
    <source>
        <dbReference type="ARBA" id="ARBA00022989"/>
    </source>
</evidence>
<proteinExistence type="predicted"/>
<name>A0A1M7L5Z5_9BACT</name>
<feature type="transmembrane region" description="Helical" evidence="6">
    <location>
        <begin position="306"/>
        <end position="333"/>
    </location>
</feature>
<dbReference type="STRING" id="1419482.SAMN05444266_110146"/>
<keyword evidence="4 6" id="KW-1133">Transmembrane helix</keyword>
<dbReference type="CDD" id="cd17324">
    <property type="entry name" value="MFS_NepI_like"/>
    <property type="match status" value="1"/>
</dbReference>
<dbReference type="PANTHER" id="PTHR43124:SF3">
    <property type="entry name" value="CHLORAMPHENICOL EFFLUX PUMP RV0191"/>
    <property type="match status" value="1"/>
</dbReference>
<evidence type="ECO:0000313" key="9">
    <source>
        <dbReference type="Proteomes" id="UP000184420"/>
    </source>
</evidence>
<evidence type="ECO:0000313" key="8">
    <source>
        <dbReference type="EMBL" id="SHM73211.1"/>
    </source>
</evidence>
<accession>A0A1M7L5Z5</accession>
<dbReference type="AlphaFoldDB" id="A0A1M7L5Z5"/>
<dbReference type="Gene3D" id="1.20.1250.20">
    <property type="entry name" value="MFS general substrate transporter like domains"/>
    <property type="match status" value="1"/>
</dbReference>
<dbReference type="EMBL" id="FRBL01000010">
    <property type="protein sequence ID" value="SHM73211.1"/>
    <property type="molecule type" value="Genomic_DNA"/>
</dbReference>
<dbReference type="PROSITE" id="PS50850">
    <property type="entry name" value="MFS"/>
    <property type="match status" value="1"/>
</dbReference>
<dbReference type="Pfam" id="PF07690">
    <property type="entry name" value="MFS_1"/>
    <property type="match status" value="1"/>
</dbReference>
<dbReference type="InterPro" id="IPR020846">
    <property type="entry name" value="MFS_dom"/>
</dbReference>
<feature type="transmembrane region" description="Helical" evidence="6">
    <location>
        <begin position="80"/>
        <end position="99"/>
    </location>
</feature>
<dbReference type="SUPFAM" id="SSF103473">
    <property type="entry name" value="MFS general substrate transporter"/>
    <property type="match status" value="1"/>
</dbReference>
<dbReference type="InterPro" id="IPR036259">
    <property type="entry name" value="MFS_trans_sf"/>
</dbReference>
<dbReference type="GO" id="GO:0022857">
    <property type="term" value="F:transmembrane transporter activity"/>
    <property type="evidence" value="ECO:0007669"/>
    <property type="project" value="InterPro"/>
</dbReference>
<feature type="transmembrane region" description="Helical" evidence="6">
    <location>
        <begin position="138"/>
        <end position="158"/>
    </location>
</feature>
<evidence type="ECO:0000256" key="3">
    <source>
        <dbReference type="ARBA" id="ARBA00022692"/>
    </source>
</evidence>
<dbReference type="InterPro" id="IPR011701">
    <property type="entry name" value="MFS"/>
</dbReference>
<protein>
    <submittedName>
        <fullName evidence="8">Predicted arabinose efflux permease, MFS family</fullName>
    </submittedName>
</protein>
<feature type="transmembrane region" description="Helical" evidence="6">
    <location>
        <begin position="105"/>
        <end position="126"/>
    </location>
</feature>
<keyword evidence="2" id="KW-1003">Cell membrane</keyword>
<evidence type="ECO:0000256" key="6">
    <source>
        <dbReference type="SAM" id="Phobius"/>
    </source>
</evidence>
<dbReference type="Proteomes" id="UP000184420">
    <property type="component" value="Unassembled WGS sequence"/>
</dbReference>
<evidence type="ECO:0000256" key="1">
    <source>
        <dbReference type="ARBA" id="ARBA00004651"/>
    </source>
</evidence>
<feature type="transmembrane region" description="Helical" evidence="6">
    <location>
        <begin position="280"/>
        <end position="300"/>
    </location>
</feature>
<feature type="transmembrane region" description="Helical" evidence="6">
    <location>
        <begin position="218"/>
        <end position="242"/>
    </location>
</feature>
<dbReference type="GO" id="GO:0005886">
    <property type="term" value="C:plasma membrane"/>
    <property type="evidence" value="ECO:0007669"/>
    <property type="project" value="UniProtKB-SubCell"/>
</dbReference>
<feature type="domain" description="Major facilitator superfamily (MFS) profile" evidence="7">
    <location>
        <begin position="14"/>
        <end position="403"/>
    </location>
</feature>
<feature type="transmembrane region" description="Helical" evidence="6">
    <location>
        <begin position="50"/>
        <end position="68"/>
    </location>
</feature>
<organism evidence="8 9">
    <name type="scientific">Chitinophaga jiangningensis</name>
    <dbReference type="NCBI Taxonomy" id="1419482"/>
    <lineage>
        <taxon>Bacteria</taxon>
        <taxon>Pseudomonadati</taxon>
        <taxon>Bacteroidota</taxon>
        <taxon>Chitinophagia</taxon>
        <taxon>Chitinophagales</taxon>
        <taxon>Chitinophagaceae</taxon>
        <taxon>Chitinophaga</taxon>
    </lineage>
</organism>
<feature type="transmembrane region" description="Helical" evidence="6">
    <location>
        <begin position="170"/>
        <end position="197"/>
    </location>
</feature>
<gene>
    <name evidence="8" type="ORF">SAMN05444266_110146</name>
</gene>
<dbReference type="OrthoDB" id="9812221at2"/>
<evidence type="ECO:0000256" key="2">
    <source>
        <dbReference type="ARBA" id="ARBA00022475"/>
    </source>
</evidence>
<feature type="transmembrane region" description="Helical" evidence="6">
    <location>
        <begin position="379"/>
        <end position="396"/>
    </location>
</feature>
<keyword evidence="9" id="KW-1185">Reference proteome</keyword>
<feature type="transmembrane region" description="Helical" evidence="6">
    <location>
        <begin position="254"/>
        <end position="273"/>
    </location>
</feature>
<keyword evidence="5 6" id="KW-0472">Membrane</keyword>
<evidence type="ECO:0000259" key="7">
    <source>
        <dbReference type="PROSITE" id="PS50850"/>
    </source>
</evidence>
<dbReference type="InterPro" id="IPR050189">
    <property type="entry name" value="MFS_Efflux_Transporters"/>
</dbReference>
<reference evidence="8 9" key="1">
    <citation type="submission" date="2016-11" db="EMBL/GenBank/DDBJ databases">
        <authorList>
            <person name="Jaros S."/>
            <person name="Januszkiewicz K."/>
            <person name="Wedrychowicz H."/>
        </authorList>
    </citation>
    <scope>NUCLEOTIDE SEQUENCE [LARGE SCALE GENOMIC DNA]</scope>
    <source>
        <strain evidence="8 9">DSM 27406</strain>
    </source>
</reference>
<feature type="transmembrane region" description="Helical" evidence="6">
    <location>
        <begin position="12"/>
        <end position="30"/>
    </location>
</feature>
<keyword evidence="3 6" id="KW-0812">Transmembrane</keyword>
<dbReference type="PANTHER" id="PTHR43124">
    <property type="entry name" value="PURINE EFFLUX PUMP PBUE"/>
    <property type="match status" value="1"/>
</dbReference>
<dbReference type="RefSeq" id="WP_073086322.1">
    <property type="nucleotide sequence ID" value="NZ_FRBL01000010.1"/>
</dbReference>
<feature type="transmembrane region" description="Helical" evidence="6">
    <location>
        <begin position="345"/>
        <end position="367"/>
    </location>
</feature>